<comment type="caution">
    <text evidence="2">The sequence shown here is derived from an EMBL/GenBank/DDBJ whole genome shotgun (WGS) entry which is preliminary data.</text>
</comment>
<name>A0AB34KT01_9PEZI</name>
<dbReference type="RefSeq" id="XP_069229600.1">
    <property type="nucleotide sequence ID" value="XM_069373780.1"/>
</dbReference>
<reference evidence="2 3" key="1">
    <citation type="journal article" date="2020" name="Microbiol. Resour. Announc.">
        <title>Draft Genome Sequence of a Cladosporium Species Isolated from the Mesophotic Ascidian Didemnum maculosum.</title>
        <authorList>
            <person name="Gioti A."/>
            <person name="Siaperas R."/>
            <person name="Nikolaivits E."/>
            <person name="Le Goff G."/>
            <person name="Ouazzani J."/>
            <person name="Kotoulas G."/>
            <person name="Topakas E."/>
        </authorList>
    </citation>
    <scope>NUCLEOTIDE SEQUENCE [LARGE SCALE GENOMIC DNA]</scope>
    <source>
        <strain evidence="2 3">TM138-S3</strain>
    </source>
</reference>
<evidence type="ECO:0000256" key="1">
    <source>
        <dbReference type="SAM" id="MobiDB-lite"/>
    </source>
</evidence>
<evidence type="ECO:0000313" key="3">
    <source>
        <dbReference type="Proteomes" id="UP000803884"/>
    </source>
</evidence>
<proteinExistence type="predicted"/>
<protein>
    <submittedName>
        <fullName evidence="2">Uncharacterized protein</fullName>
    </submittedName>
</protein>
<gene>
    <name evidence="2" type="ORF">WHR41_05175</name>
</gene>
<feature type="region of interest" description="Disordered" evidence="1">
    <location>
        <begin position="70"/>
        <end position="90"/>
    </location>
</feature>
<dbReference type="AlphaFoldDB" id="A0AB34KT01"/>
<sequence length="90" mass="10231">MTVLSTPVPLTRLETYLLRSTFAPFGFYAQASPANTMTGFLKKSVERSIHSFLAITLGRTLVPDERLNRWLGREPRDLEGTERTQPPKDH</sequence>
<evidence type="ECO:0000313" key="2">
    <source>
        <dbReference type="EMBL" id="KAL1586495.1"/>
    </source>
</evidence>
<dbReference type="GeneID" id="96006618"/>
<dbReference type="EMBL" id="JAAQHG020000014">
    <property type="protein sequence ID" value="KAL1586495.1"/>
    <property type="molecule type" value="Genomic_DNA"/>
</dbReference>
<accession>A0AB34KT01</accession>
<keyword evidence="3" id="KW-1185">Reference proteome</keyword>
<dbReference type="Proteomes" id="UP000803884">
    <property type="component" value="Unassembled WGS sequence"/>
</dbReference>
<organism evidence="2 3">
    <name type="scientific">Cladosporium halotolerans</name>
    <dbReference type="NCBI Taxonomy" id="1052096"/>
    <lineage>
        <taxon>Eukaryota</taxon>
        <taxon>Fungi</taxon>
        <taxon>Dikarya</taxon>
        <taxon>Ascomycota</taxon>
        <taxon>Pezizomycotina</taxon>
        <taxon>Dothideomycetes</taxon>
        <taxon>Dothideomycetidae</taxon>
        <taxon>Cladosporiales</taxon>
        <taxon>Cladosporiaceae</taxon>
        <taxon>Cladosporium</taxon>
    </lineage>
</organism>